<proteinExistence type="inferred from homology"/>
<evidence type="ECO:0000256" key="3">
    <source>
        <dbReference type="ARBA" id="ARBA00005708"/>
    </source>
</evidence>
<evidence type="ECO:0000256" key="2">
    <source>
        <dbReference type="ARBA" id="ARBA00005013"/>
    </source>
</evidence>
<dbReference type="Pfam" id="PF02152">
    <property type="entry name" value="FolB"/>
    <property type="match status" value="1"/>
</dbReference>
<comment type="similarity">
    <text evidence="3 6">Belongs to the DHNA family.</text>
</comment>
<dbReference type="AlphaFoldDB" id="A0A916DPM3"/>
<sequence length="175" mass="20265">MGLIALEGMEFYAYHGFYEEEQLIGGDYIIDVYLDTDFDAASYNDELDVTINYETIYRIVKVEMQKNSKLLEAIARRIIEKIIGICKTVQAIKIRVTKKHPPLGASVQRAFIELEESYVVQCNKCKRPFLSHHHGDCWTKHGQIYPETRATLTRTFGPNICYNCLLPHFIKARKD</sequence>
<protein>
    <recommendedName>
        <fullName evidence="6">7,8-dihydroneopterin aldolase</fullName>
        <ecNumber evidence="6">4.1.2.25</ecNumber>
    </recommendedName>
</protein>
<keyword evidence="4 6" id="KW-0289">Folate biosynthesis</keyword>
<name>A0A916DPM3_9BACT</name>
<dbReference type="NCBIfam" id="TIGR00526">
    <property type="entry name" value="folB_dom"/>
    <property type="match status" value="1"/>
</dbReference>
<dbReference type="GO" id="GO:0004150">
    <property type="term" value="F:dihydroneopterin aldolase activity"/>
    <property type="evidence" value="ECO:0007669"/>
    <property type="project" value="UniProtKB-UniRule"/>
</dbReference>
<accession>A0A916DPM3</accession>
<gene>
    <name evidence="8" type="ORF">AsAng_0009290</name>
</gene>
<dbReference type="EC" id="4.1.2.25" evidence="6"/>
<dbReference type="SUPFAM" id="SSF55620">
    <property type="entry name" value="Tetrahydrobiopterin biosynthesis enzymes-like"/>
    <property type="match status" value="1"/>
</dbReference>
<evidence type="ECO:0000256" key="4">
    <source>
        <dbReference type="ARBA" id="ARBA00022909"/>
    </source>
</evidence>
<comment type="pathway">
    <text evidence="2 6">Cofactor biosynthesis; tetrahydrofolate biosynthesis; 2-amino-4-hydroxy-6-hydroxymethyl-7,8-dihydropteridine diphosphate from 7,8-dihydroneopterin triphosphate: step 3/4.</text>
</comment>
<keyword evidence="9" id="KW-1185">Reference proteome</keyword>
<organism evidence="8 9">
    <name type="scientific">Aureispira anguillae</name>
    <dbReference type="NCBI Taxonomy" id="2864201"/>
    <lineage>
        <taxon>Bacteria</taxon>
        <taxon>Pseudomonadati</taxon>
        <taxon>Bacteroidota</taxon>
        <taxon>Saprospiria</taxon>
        <taxon>Saprospirales</taxon>
        <taxon>Saprospiraceae</taxon>
        <taxon>Aureispira</taxon>
    </lineage>
</organism>
<dbReference type="InterPro" id="IPR043133">
    <property type="entry name" value="GTP-CH-I_C/QueF"/>
</dbReference>
<reference evidence="8" key="1">
    <citation type="submission" date="2022-09" db="EMBL/GenBank/DDBJ databases">
        <title>Aureispira anguillicida sp. nov., isolated from Leptocephalus of Japanese eel Anguilla japonica.</title>
        <authorList>
            <person name="Yuasa K."/>
            <person name="Mekata T."/>
            <person name="Ikunari K."/>
        </authorList>
    </citation>
    <scope>NUCLEOTIDE SEQUENCE</scope>
    <source>
        <strain evidence="8">EL160426</strain>
    </source>
</reference>
<dbReference type="PANTHER" id="PTHR42844">
    <property type="entry name" value="DIHYDRONEOPTERIN ALDOLASE 1-RELATED"/>
    <property type="match status" value="1"/>
</dbReference>
<dbReference type="GO" id="GO:0046656">
    <property type="term" value="P:folic acid biosynthetic process"/>
    <property type="evidence" value="ECO:0007669"/>
    <property type="project" value="UniProtKB-UniRule"/>
</dbReference>
<dbReference type="GO" id="GO:0046654">
    <property type="term" value="P:tetrahydrofolate biosynthetic process"/>
    <property type="evidence" value="ECO:0007669"/>
    <property type="project" value="UniProtKB-UniRule"/>
</dbReference>
<dbReference type="EMBL" id="AP026867">
    <property type="protein sequence ID" value="BDS10221.1"/>
    <property type="molecule type" value="Genomic_DNA"/>
</dbReference>
<evidence type="ECO:0000313" key="9">
    <source>
        <dbReference type="Proteomes" id="UP001060919"/>
    </source>
</evidence>
<evidence type="ECO:0000259" key="7">
    <source>
        <dbReference type="SMART" id="SM00905"/>
    </source>
</evidence>
<dbReference type="PANTHER" id="PTHR42844:SF1">
    <property type="entry name" value="DIHYDRONEOPTERIN ALDOLASE 1-RELATED"/>
    <property type="match status" value="1"/>
</dbReference>
<dbReference type="NCBIfam" id="TIGR00525">
    <property type="entry name" value="folB"/>
    <property type="match status" value="1"/>
</dbReference>
<feature type="domain" description="Dihydroneopterin aldolase/epimerase" evidence="7">
    <location>
        <begin position="4"/>
        <end position="116"/>
    </location>
</feature>
<evidence type="ECO:0000256" key="5">
    <source>
        <dbReference type="ARBA" id="ARBA00023239"/>
    </source>
</evidence>
<dbReference type="InterPro" id="IPR006157">
    <property type="entry name" value="FolB_dom"/>
</dbReference>
<dbReference type="KEGG" id="aup:AsAng_0009290"/>
<dbReference type="RefSeq" id="WP_264791549.1">
    <property type="nucleotide sequence ID" value="NZ_AP026867.1"/>
</dbReference>
<evidence type="ECO:0000256" key="1">
    <source>
        <dbReference type="ARBA" id="ARBA00001353"/>
    </source>
</evidence>
<keyword evidence="5 6" id="KW-0456">Lyase</keyword>
<evidence type="ECO:0000256" key="6">
    <source>
        <dbReference type="RuleBase" id="RU362079"/>
    </source>
</evidence>
<dbReference type="Proteomes" id="UP001060919">
    <property type="component" value="Chromosome"/>
</dbReference>
<dbReference type="Gene3D" id="3.30.1130.10">
    <property type="match status" value="1"/>
</dbReference>
<dbReference type="InterPro" id="IPR006156">
    <property type="entry name" value="Dihydroneopterin_aldolase"/>
</dbReference>
<dbReference type="SMART" id="SM00905">
    <property type="entry name" value="FolB"/>
    <property type="match status" value="1"/>
</dbReference>
<comment type="function">
    <text evidence="6">Catalyzes the conversion of 7,8-dihydroneopterin to 6-hydroxymethyl-7,8-dihydropterin.</text>
</comment>
<evidence type="ECO:0000313" key="8">
    <source>
        <dbReference type="EMBL" id="BDS10221.1"/>
    </source>
</evidence>
<dbReference type="GO" id="GO:0005737">
    <property type="term" value="C:cytoplasm"/>
    <property type="evidence" value="ECO:0007669"/>
    <property type="project" value="TreeGrafter"/>
</dbReference>
<comment type="catalytic activity">
    <reaction evidence="1 6">
        <text>7,8-dihydroneopterin = 6-hydroxymethyl-7,8-dihydropterin + glycolaldehyde</text>
        <dbReference type="Rhea" id="RHEA:10540"/>
        <dbReference type="ChEBI" id="CHEBI:17001"/>
        <dbReference type="ChEBI" id="CHEBI:17071"/>
        <dbReference type="ChEBI" id="CHEBI:44841"/>
        <dbReference type="EC" id="4.1.2.25"/>
    </reaction>
</comment>